<evidence type="ECO:0000313" key="2">
    <source>
        <dbReference type="Proteomes" id="UP001642483"/>
    </source>
</evidence>
<dbReference type="EMBL" id="CAWYQH010000141">
    <property type="protein sequence ID" value="CAK8694136.1"/>
    <property type="molecule type" value="Genomic_DNA"/>
</dbReference>
<organism evidence="1 2">
    <name type="scientific">Clavelina lepadiformis</name>
    <name type="common">Light-bulb sea squirt</name>
    <name type="synonym">Ascidia lepadiformis</name>
    <dbReference type="NCBI Taxonomy" id="159417"/>
    <lineage>
        <taxon>Eukaryota</taxon>
        <taxon>Metazoa</taxon>
        <taxon>Chordata</taxon>
        <taxon>Tunicata</taxon>
        <taxon>Ascidiacea</taxon>
        <taxon>Aplousobranchia</taxon>
        <taxon>Clavelinidae</taxon>
        <taxon>Clavelina</taxon>
    </lineage>
</organism>
<accession>A0ABP0GQX1</accession>
<dbReference type="Proteomes" id="UP001642483">
    <property type="component" value="Unassembled WGS sequence"/>
</dbReference>
<comment type="caution">
    <text evidence="1">The sequence shown here is derived from an EMBL/GenBank/DDBJ whole genome shotgun (WGS) entry which is preliminary data.</text>
</comment>
<keyword evidence="2" id="KW-1185">Reference proteome</keyword>
<gene>
    <name evidence="1" type="ORF">CVLEPA_LOCUS27400</name>
</gene>
<protein>
    <submittedName>
        <fullName evidence="1">Uncharacterized protein</fullName>
    </submittedName>
</protein>
<reference evidence="1 2" key="1">
    <citation type="submission" date="2024-02" db="EMBL/GenBank/DDBJ databases">
        <authorList>
            <person name="Daric V."/>
            <person name="Darras S."/>
        </authorList>
    </citation>
    <scope>NUCLEOTIDE SEQUENCE [LARGE SCALE GENOMIC DNA]</scope>
</reference>
<proteinExistence type="predicted"/>
<name>A0ABP0GQX1_CLALP</name>
<evidence type="ECO:0000313" key="1">
    <source>
        <dbReference type="EMBL" id="CAK8694136.1"/>
    </source>
</evidence>
<sequence>MPIYINYCNYEIIRTPQSQDTCNGPDLVDMFLGGVSAVTRFPLKGLKNSDRTVAGWNYATEKADGKETAKKMIGTAANYGNKQLSSNLLSKGVSIVTTQHRNSNVQALPSPYILVTSDYNSEDMSTTHARFVHRAFNCKPPRNDGVVETLFDPGCEGGGEPAC</sequence>